<dbReference type="PRINTS" id="PR00039">
    <property type="entry name" value="HTHLYSR"/>
</dbReference>
<dbReference type="InterPro" id="IPR000847">
    <property type="entry name" value="LysR_HTH_N"/>
</dbReference>
<evidence type="ECO:0000256" key="3">
    <source>
        <dbReference type="ARBA" id="ARBA00023125"/>
    </source>
</evidence>
<dbReference type="InterPro" id="IPR036388">
    <property type="entry name" value="WH-like_DNA-bd_sf"/>
</dbReference>
<proteinExistence type="inferred from homology"/>
<comment type="caution">
    <text evidence="7">The sequence shown here is derived from an EMBL/GenBank/DDBJ whole genome shotgun (WGS) entry which is preliminary data.</text>
</comment>
<evidence type="ECO:0000256" key="2">
    <source>
        <dbReference type="ARBA" id="ARBA00023015"/>
    </source>
</evidence>
<sequence length="327" mass="35757">MDLRQLRYFIALTEYRSFVRAAEAMGITQPAFSRAIQNLEQAFGCALVDRANKSLRPTPEGQVVLQHARRLVQGAAQLNNEVLQMTKLDAGELHFGSGPALAVRLVPQALQQFIERHPGIRTALLVDNAERLGQALRREQIEFFVDDVRTFEADPNFHTEPLTPRPGLFFCRPGHPLLAKDSLSTNDLFAYPLASALLAPGVRKRLANLSGRSDFTPHLQTEHLAVLRSVVLASDAIGTASEEAVAEDLAAGDLVRLHWRNLPPGLEVLSVRCGVISRSGYRLSPAARAMIDTLVSLDAAPSPADAGHRQSPPRHSPGVPRRTARSS</sequence>
<organism evidence="7 8">
    <name type="scientific">Pseudomonas mosselii</name>
    <dbReference type="NCBI Taxonomy" id="78327"/>
    <lineage>
        <taxon>Bacteria</taxon>
        <taxon>Pseudomonadati</taxon>
        <taxon>Pseudomonadota</taxon>
        <taxon>Gammaproteobacteria</taxon>
        <taxon>Pseudomonadales</taxon>
        <taxon>Pseudomonadaceae</taxon>
        <taxon>Pseudomonas</taxon>
    </lineage>
</organism>
<dbReference type="PANTHER" id="PTHR30419:SF30">
    <property type="entry name" value="LYSR FAMILY TRANSCRIPTIONAL REGULATOR"/>
    <property type="match status" value="1"/>
</dbReference>
<dbReference type="InterPro" id="IPR036390">
    <property type="entry name" value="WH_DNA-bd_sf"/>
</dbReference>
<dbReference type="PANTHER" id="PTHR30419">
    <property type="entry name" value="HTH-TYPE TRANSCRIPTIONAL REGULATOR YBHD"/>
    <property type="match status" value="1"/>
</dbReference>
<feature type="domain" description="HTH lysR-type" evidence="6">
    <location>
        <begin position="1"/>
        <end position="58"/>
    </location>
</feature>
<keyword evidence="3" id="KW-0238">DNA-binding</keyword>
<evidence type="ECO:0000256" key="1">
    <source>
        <dbReference type="ARBA" id="ARBA00009437"/>
    </source>
</evidence>
<dbReference type="PROSITE" id="PS50931">
    <property type="entry name" value="HTH_LYSR"/>
    <property type="match status" value="1"/>
</dbReference>
<dbReference type="Pfam" id="PF03466">
    <property type="entry name" value="LysR_substrate"/>
    <property type="match status" value="1"/>
</dbReference>
<dbReference type="InterPro" id="IPR005119">
    <property type="entry name" value="LysR_subst-bd"/>
</dbReference>
<dbReference type="FunFam" id="1.10.10.10:FF:000001">
    <property type="entry name" value="LysR family transcriptional regulator"/>
    <property type="match status" value="1"/>
</dbReference>
<evidence type="ECO:0000256" key="4">
    <source>
        <dbReference type="ARBA" id="ARBA00023163"/>
    </source>
</evidence>
<name>A0A7W2JS67_9PSED</name>
<dbReference type="GO" id="GO:0003677">
    <property type="term" value="F:DNA binding"/>
    <property type="evidence" value="ECO:0007669"/>
    <property type="project" value="UniProtKB-KW"/>
</dbReference>
<dbReference type="SUPFAM" id="SSF53850">
    <property type="entry name" value="Periplasmic binding protein-like II"/>
    <property type="match status" value="1"/>
</dbReference>
<evidence type="ECO:0000313" key="7">
    <source>
        <dbReference type="EMBL" id="MBA6064197.1"/>
    </source>
</evidence>
<accession>A0A7W2JS67</accession>
<evidence type="ECO:0000313" key="8">
    <source>
        <dbReference type="Proteomes" id="UP000541770"/>
    </source>
</evidence>
<dbReference type="CDD" id="cd05466">
    <property type="entry name" value="PBP2_LTTR_substrate"/>
    <property type="match status" value="1"/>
</dbReference>
<keyword evidence="4" id="KW-0804">Transcription</keyword>
<dbReference type="AlphaFoldDB" id="A0A7W2JS67"/>
<comment type="similarity">
    <text evidence="1">Belongs to the LysR transcriptional regulatory family.</text>
</comment>
<keyword evidence="2" id="KW-0805">Transcription regulation</keyword>
<dbReference type="EMBL" id="JACGDE010000002">
    <property type="protein sequence ID" value="MBA6064197.1"/>
    <property type="molecule type" value="Genomic_DNA"/>
</dbReference>
<dbReference type="GO" id="GO:0005829">
    <property type="term" value="C:cytosol"/>
    <property type="evidence" value="ECO:0007669"/>
    <property type="project" value="TreeGrafter"/>
</dbReference>
<evidence type="ECO:0000259" key="6">
    <source>
        <dbReference type="PROSITE" id="PS50931"/>
    </source>
</evidence>
<dbReference type="GO" id="GO:0003700">
    <property type="term" value="F:DNA-binding transcription factor activity"/>
    <property type="evidence" value="ECO:0007669"/>
    <property type="project" value="InterPro"/>
</dbReference>
<gene>
    <name evidence="7" type="ORF">H4C75_05410</name>
</gene>
<protein>
    <submittedName>
        <fullName evidence="7">LysR family transcriptional regulator</fullName>
    </submittedName>
</protein>
<feature type="region of interest" description="Disordered" evidence="5">
    <location>
        <begin position="300"/>
        <end position="327"/>
    </location>
</feature>
<dbReference type="Gene3D" id="3.40.190.10">
    <property type="entry name" value="Periplasmic binding protein-like II"/>
    <property type="match status" value="2"/>
</dbReference>
<dbReference type="Gene3D" id="1.10.10.10">
    <property type="entry name" value="Winged helix-like DNA-binding domain superfamily/Winged helix DNA-binding domain"/>
    <property type="match status" value="1"/>
</dbReference>
<dbReference type="Proteomes" id="UP000541770">
    <property type="component" value="Unassembled WGS sequence"/>
</dbReference>
<evidence type="ECO:0000256" key="5">
    <source>
        <dbReference type="SAM" id="MobiDB-lite"/>
    </source>
</evidence>
<reference evidence="7 8" key="1">
    <citation type="submission" date="2020-07" db="EMBL/GenBank/DDBJ databases">
        <title>Diversity of carbapenemase encoding genes among Pseudomonas putida group clinical isolates in a tertiary Brazilian hospital.</title>
        <authorList>
            <person name="Alberto-Lei F."/>
            <person name="Nodari C.S."/>
            <person name="Streling A.P."/>
            <person name="Paulino J.T."/>
            <person name="Bessa-Neto F.O."/>
            <person name="Cayo R."/>
            <person name="Gales A.C."/>
        </authorList>
    </citation>
    <scope>NUCLEOTIDE SEQUENCE [LARGE SCALE GENOMIC DNA]</scope>
    <source>
        <strain evidence="7 8">14802</strain>
    </source>
</reference>
<dbReference type="InterPro" id="IPR050950">
    <property type="entry name" value="HTH-type_LysR_regulators"/>
</dbReference>
<dbReference type="Pfam" id="PF00126">
    <property type="entry name" value="HTH_1"/>
    <property type="match status" value="1"/>
</dbReference>
<dbReference type="RefSeq" id="WP_069016088.1">
    <property type="nucleotide sequence ID" value="NZ_BQIT01000006.1"/>
</dbReference>
<dbReference type="SUPFAM" id="SSF46785">
    <property type="entry name" value="Winged helix' DNA-binding domain"/>
    <property type="match status" value="1"/>
</dbReference>